<gene>
    <name evidence="1" type="ORF">KM029_26430</name>
</gene>
<dbReference type="Proteomes" id="UP000682802">
    <property type="component" value="Plasmid p1"/>
</dbReference>
<sequence length="162" mass="18416">MKKLLIYISAMLCITSCLNPEYPSHINTNFENELEGEWANAKITLPSEEVTDFSTIQTISFTGSDNRVTMNILLEDGRDTVQYGVWKYSTVEQQAMDSTNMRVYTCNEPYSYTEYVKLLAESGEDLEDIVFVPFNLDNNNLSFTLTDTTSQLVIGTVNMTKK</sequence>
<dbReference type="RefSeq" id="WP_144076991.1">
    <property type="nucleotide sequence ID" value="NZ_CP076130.1"/>
</dbReference>
<keyword evidence="2" id="KW-1185">Reference proteome</keyword>
<evidence type="ECO:0008006" key="3">
    <source>
        <dbReference type="Google" id="ProtNLM"/>
    </source>
</evidence>
<evidence type="ECO:0000313" key="2">
    <source>
        <dbReference type="Proteomes" id="UP000682802"/>
    </source>
</evidence>
<geneLocation type="plasmid" evidence="1 2">
    <name>p1</name>
</geneLocation>
<reference evidence="1 2" key="1">
    <citation type="submission" date="2021-05" db="EMBL/GenBank/DDBJ databases">
        <title>Comparative genomic studies on the polysaccharide-degrading batcterial strains of the Flammeovirga genus.</title>
        <authorList>
            <person name="Zewei F."/>
            <person name="Zheng Z."/>
            <person name="Yu L."/>
            <person name="Ruyue G."/>
            <person name="Yanhong M."/>
            <person name="Yuanyuan C."/>
            <person name="Jingyan G."/>
            <person name="Wenjun H."/>
        </authorList>
    </citation>
    <scope>NUCLEOTIDE SEQUENCE [LARGE SCALE GENOMIC DNA]</scope>
    <source>
        <strain evidence="1 2">YS10</strain>
        <plasmid evidence="1 2">p1</plasmid>
    </source>
</reference>
<keyword evidence="1" id="KW-0614">Plasmid</keyword>
<name>A0ABX8H3N5_9BACT</name>
<protein>
    <recommendedName>
        <fullName evidence="3">META domain-containing protein</fullName>
    </recommendedName>
</protein>
<proteinExistence type="predicted"/>
<accession>A0ABX8H3N5</accession>
<dbReference type="EMBL" id="CP076130">
    <property type="protein sequence ID" value="QWG10513.1"/>
    <property type="molecule type" value="Genomic_DNA"/>
</dbReference>
<evidence type="ECO:0000313" key="1">
    <source>
        <dbReference type="EMBL" id="QWG10513.1"/>
    </source>
</evidence>
<organism evidence="1 2">
    <name type="scientific">Flammeovirga kamogawensis</name>
    <dbReference type="NCBI Taxonomy" id="373891"/>
    <lineage>
        <taxon>Bacteria</taxon>
        <taxon>Pseudomonadati</taxon>
        <taxon>Bacteroidota</taxon>
        <taxon>Cytophagia</taxon>
        <taxon>Cytophagales</taxon>
        <taxon>Flammeovirgaceae</taxon>
        <taxon>Flammeovirga</taxon>
    </lineage>
</organism>